<dbReference type="RefSeq" id="WP_125688114.1">
    <property type="nucleotide sequence ID" value="NZ_JBHSSI010000011.1"/>
</dbReference>
<name>A0ABW1TD17_9LACO</name>
<gene>
    <name evidence="1" type="ORF">ACFP1C_01035</name>
</gene>
<keyword evidence="2" id="KW-1185">Reference proteome</keyword>
<evidence type="ECO:0000313" key="2">
    <source>
        <dbReference type="Proteomes" id="UP001596283"/>
    </source>
</evidence>
<accession>A0ABW1TD17</accession>
<organism evidence="1 2">
    <name type="scientific">Levilactobacillus fujinensis</name>
    <dbReference type="NCBI Taxonomy" id="2486024"/>
    <lineage>
        <taxon>Bacteria</taxon>
        <taxon>Bacillati</taxon>
        <taxon>Bacillota</taxon>
        <taxon>Bacilli</taxon>
        <taxon>Lactobacillales</taxon>
        <taxon>Lactobacillaceae</taxon>
        <taxon>Levilactobacillus</taxon>
    </lineage>
</organism>
<reference evidence="2" key="1">
    <citation type="journal article" date="2019" name="Int. J. Syst. Evol. Microbiol.">
        <title>The Global Catalogue of Microorganisms (GCM) 10K type strain sequencing project: providing services to taxonomists for standard genome sequencing and annotation.</title>
        <authorList>
            <consortium name="The Broad Institute Genomics Platform"/>
            <consortium name="The Broad Institute Genome Sequencing Center for Infectious Disease"/>
            <person name="Wu L."/>
            <person name="Ma J."/>
        </authorList>
    </citation>
    <scope>NUCLEOTIDE SEQUENCE [LARGE SCALE GENOMIC DNA]</scope>
    <source>
        <strain evidence="2">CCM 8908</strain>
    </source>
</reference>
<dbReference type="Proteomes" id="UP001596283">
    <property type="component" value="Unassembled WGS sequence"/>
</dbReference>
<sequence length="66" mass="7445">MTYSRWWRVNCDFNALLIKLADAMEAVPDRPGMVDMAPVLLPQYHGADYSKYGHESSIIIVCIAVT</sequence>
<proteinExistence type="predicted"/>
<protein>
    <submittedName>
        <fullName evidence="1">Uncharacterized protein</fullName>
    </submittedName>
</protein>
<dbReference type="EMBL" id="JBHSSI010000011">
    <property type="protein sequence ID" value="MFC6259520.1"/>
    <property type="molecule type" value="Genomic_DNA"/>
</dbReference>
<evidence type="ECO:0000313" key="1">
    <source>
        <dbReference type="EMBL" id="MFC6259520.1"/>
    </source>
</evidence>
<comment type="caution">
    <text evidence="1">The sequence shown here is derived from an EMBL/GenBank/DDBJ whole genome shotgun (WGS) entry which is preliminary data.</text>
</comment>